<accession>A0AAI9T0N3</accession>
<evidence type="ECO:0000313" key="11">
    <source>
        <dbReference type="Proteomes" id="UP001202479"/>
    </source>
</evidence>
<dbReference type="InterPro" id="IPR051643">
    <property type="entry name" value="Transcr_Reg_ZincFinger"/>
</dbReference>
<protein>
    <submittedName>
        <fullName evidence="10">STP2</fullName>
    </submittedName>
</protein>
<dbReference type="GO" id="GO:0008270">
    <property type="term" value="F:zinc ion binding"/>
    <property type="evidence" value="ECO:0007669"/>
    <property type="project" value="UniProtKB-KW"/>
</dbReference>
<evidence type="ECO:0000256" key="4">
    <source>
        <dbReference type="ARBA" id="ARBA00022833"/>
    </source>
</evidence>
<dbReference type="GO" id="GO:0005634">
    <property type="term" value="C:nucleus"/>
    <property type="evidence" value="ECO:0007669"/>
    <property type="project" value="UniProtKB-SubCell"/>
</dbReference>
<feature type="region of interest" description="Disordered" evidence="7">
    <location>
        <begin position="72"/>
        <end position="130"/>
    </location>
</feature>
<dbReference type="PROSITE" id="PS50157">
    <property type="entry name" value="ZINC_FINGER_C2H2_2"/>
    <property type="match status" value="1"/>
</dbReference>
<feature type="compositionally biased region" description="Low complexity" evidence="7">
    <location>
        <begin position="77"/>
        <end position="88"/>
    </location>
</feature>
<dbReference type="GO" id="GO:0000978">
    <property type="term" value="F:RNA polymerase II cis-regulatory region sequence-specific DNA binding"/>
    <property type="evidence" value="ECO:0007669"/>
    <property type="project" value="TreeGrafter"/>
</dbReference>
<keyword evidence="2" id="KW-0479">Metal-binding</keyword>
<evidence type="ECO:0000256" key="7">
    <source>
        <dbReference type="SAM" id="MobiDB-lite"/>
    </source>
</evidence>
<evidence type="ECO:0000256" key="5">
    <source>
        <dbReference type="ARBA" id="ARBA00023242"/>
    </source>
</evidence>
<dbReference type="SUPFAM" id="SSF57667">
    <property type="entry name" value="beta-beta-alpha zinc fingers"/>
    <property type="match status" value="1"/>
</dbReference>
<dbReference type="EMBL" id="JAHUZD010000026">
    <property type="protein sequence ID" value="KAI3406031.2"/>
    <property type="molecule type" value="Genomic_DNA"/>
</dbReference>
<feature type="region of interest" description="Disordered" evidence="7">
    <location>
        <begin position="429"/>
        <end position="485"/>
    </location>
</feature>
<feature type="compositionally biased region" description="Low complexity" evidence="7">
    <location>
        <begin position="106"/>
        <end position="117"/>
    </location>
</feature>
<dbReference type="PANTHER" id="PTHR24396">
    <property type="entry name" value="ZINC FINGER PROTEIN"/>
    <property type="match status" value="1"/>
</dbReference>
<feature type="compositionally biased region" description="Polar residues" evidence="7">
    <location>
        <begin position="195"/>
        <end position="209"/>
    </location>
</feature>
<dbReference type="PANTHER" id="PTHR24396:SF19">
    <property type="entry name" value="FI01119P"/>
    <property type="match status" value="1"/>
</dbReference>
<dbReference type="InterPro" id="IPR036236">
    <property type="entry name" value="Znf_C2H2_sf"/>
</dbReference>
<reference evidence="10" key="1">
    <citation type="journal article" date="2022" name="DNA Res.">
        <title>Genome analysis of five recently described species of the CUG-Ser clade uncovers Candida theae as a new hybrid lineage with pathogenic potential in the Candida parapsilosis species complex.</title>
        <authorList>
            <person name="Mixao V."/>
            <person name="Del Olmo V."/>
            <person name="Hegedusova E."/>
            <person name="Saus E."/>
            <person name="Pryszcz L."/>
            <person name="Cillingova A."/>
            <person name="Nosek J."/>
            <person name="Gabaldon T."/>
        </authorList>
    </citation>
    <scope>NUCLEOTIDE SEQUENCE</scope>
    <source>
        <strain evidence="10">CBS 10844</strain>
    </source>
</reference>
<feature type="compositionally biased region" description="Acidic residues" evidence="7">
    <location>
        <begin position="230"/>
        <end position="239"/>
    </location>
</feature>
<keyword evidence="5" id="KW-0539">Nucleus</keyword>
<keyword evidence="8" id="KW-0812">Transmembrane</keyword>
<comment type="subcellular location">
    <subcellularLocation>
        <location evidence="1">Nucleus</location>
    </subcellularLocation>
</comment>
<keyword evidence="3 6" id="KW-0863">Zinc-finger</keyword>
<evidence type="ECO:0000256" key="6">
    <source>
        <dbReference type="PROSITE-ProRule" id="PRU00042"/>
    </source>
</evidence>
<dbReference type="GeneID" id="73378867"/>
<name>A0AAI9T0N3_9ASCO</name>
<dbReference type="PROSITE" id="PS00028">
    <property type="entry name" value="ZINC_FINGER_C2H2_1"/>
    <property type="match status" value="1"/>
</dbReference>
<feature type="transmembrane region" description="Helical" evidence="8">
    <location>
        <begin position="27"/>
        <end position="45"/>
    </location>
</feature>
<keyword evidence="8" id="KW-1133">Transmembrane helix</keyword>
<gene>
    <name evidence="10" type="ORF">KGF56_001250</name>
</gene>
<keyword evidence="8" id="KW-0472">Membrane</keyword>
<organism evidence="10 11">
    <name type="scientific">Candida oxycetoniae</name>
    <dbReference type="NCBI Taxonomy" id="497107"/>
    <lineage>
        <taxon>Eukaryota</taxon>
        <taxon>Fungi</taxon>
        <taxon>Dikarya</taxon>
        <taxon>Ascomycota</taxon>
        <taxon>Saccharomycotina</taxon>
        <taxon>Pichiomycetes</taxon>
        <taxon>Debaryomycetaceae</taxon>
        <taxon>Candida/Lodderomyces clade</taxon>
        <taxon>Candida</taxon>
    </lineage>
</organism>
<evidence type="ECO:0000256" key="1">
    <source>
        <dbReference type="ARBA" id="ARBA00004123"/>
    </source>
</evidence>
<evidence type="ECO:0000256" key="3">
    <source>
        <dbReference type="ARBA" id="ARBA00022771"/>
    </source>
</evidence>
<evidence type="ECO:0000259" key="9">
    <source>
        <dbReference type="PROSITE" id="PS50157"/>
    </source>
</evidence>
<feature type="region of interest" description="Disordered" evidence="7">
    <location>
        <begin position="190"/>
        <end position="209"/>
    </location>
</feature>
<feature type="domain" description="C2H2-type" evidence="9">
    <location>
        <begin position="249"/>
        <end position="276"/>
    </location>
</feature>
<feature type="region of interest" description="Disordered" evidence="7">
    <location>
        <begin position="219"/>
        <end position="246"/>
    </location>
</feature>
<dbReference type="SMART" id="SM00355">
    <property type="entry name" value="ZnF_C2H2"/>
    <property type="match status" value="2"/>
</dbReference>
<keyword evidence="11" id="KW-1185">Reference proteome</keyword>
<dbReference type="AlphaFoldDB" id="A0AAI9T0N3"/>
<dbReference type="Proteomes" id="UP001202479">
    <property type="component" value="Unassembled WGS sequence"/>
</dbReference>
<evidence type="ECO:0000313" key="10">
    <source>
        <dbReference type="EMBL" id="KAI3406031.2"/>
    </source>
</evidence>
<comment type="caution">
    <text evidence="10">The sequence shown here is derived from an EMBL/GenBank/DDBJ whole genome shotgun (WGS) entry which is preliminary data.</text>
</comment>
<evidence type="ECO:0000256" key="2">
    <source>
        <dbReference type="ARBA" id="ARBA00022723"/>
    </source>
</evidence>
<dbReference type="RefSeq" id="XP_049181776.1">
    <property type="nucleotide sequence ID" value="XM_049322354.1"/>
</dbReference>
<sequence>MGVNNQTKSSGPSKSPINESRKTAFQAMYEIAVTSIFFTFLNYIVTNISNFVLSCFSLVIVKNEPLSYPKEIKEPQSKTMSTTTTTTKSTERKNASSFLFPPINLSTEPSPESSESSTPKEEKIDDSLTPISCSMGLTTRLLPIKNSKGELEWVFAEDDNVMNNKENDLDAFKHPPPVILHKVAKEENEVHANELSPTMSNSSNETTLSQKLGICNKEHSISPNNSFSPFEEEDEEEQSTSDCGKKSSFPCPHCDAVFSVRGYLTRHLKKHSSNKAYTCPYFEKSTYTDDNNITHKCHPTGGFSRRDTYKTHLKSRHFKYPEGTKTRDRATSPGNCSMCGEFFSNAEMWCEIHVEGGECKQLPFDHKGKSRIKNKLRKKLQKNEVITDPELLPFALKVYEEVKEQKKLKKLARQQKKCQTLYNHTQNYNGHRNFNLNPHSLQQPSPQHADTPDSMGSSIYEVSSVHSPYTPQSSMSKSPLSLMNNHYPKQTQLQPTMANQSQHNNAATTTNTSVKCSTSNVTIPPYQYDQVDQQIKQTNQDDYDDEYCLDIDQLNSPTLKSIIETLKLPQQYLFPKQCNAAFSKKQPSHTLQQSSQEIQYSSRYLECTQYSPYLSYPPQLQKENSHSH</sequence>
<dbReference type="InterPro" id="IPR013087">
    <property type="entry name" value="Znf_C2H2_type"/>
</dbReference>
<dbReference type="GO" id="GO:0000981">
    <property type="term" value="F:DNA-binding transcription factor activity, RNA polymerase II-specific"/>
    <property type="evidence" value="ECO:0007669"/>
    <property type="project" value="TreeGrafter"/>
</dbReference>
<keyword evidence="4" id="KW-0862">Zinc</keyword>
<proteinExistence type="predicted"/>
<evidence type="ECO:0000256" key="8">
    <source>
        <dbReference type="SAM" id="Phobius"/>
    </source>
</evidence>
<dbReference type="Gene3D" id="3.30.160.60">
    <property type="entry name" value="Classic Zinc Finger"/>
    <property type="match status" value="1"/>
</dbReference>